<name>A0A0A8Y5L1_ARUDO</name>
<dbReference type="EMBL" id="GBRH01276626">
    <property type="protein sequence ID" value="JAD21269.1"/>
    <property type="molecule type" value="Transcribed_RNA"/>
</dbReference>
<organism evidence="1">
    <name type="scientific">Arundo donax</name>
    <name type="common">Giant reed</name>
    <name type="synonym">Donax arundinaceus</name>
    <dbReference type="NCBI Taxonomy" id="35708"/>
    <lineage>
        <taxon>Eukaryota</taxon>
        <taxon>Viridiplantae</taxon>
        <taxon>Streptophyta</taxon>
        <taxon>Embryophyta</taxon>
        <taxon>Tracheophyta</taxon>
        <taxon>Spermatophyta</taxon>
        <taxon>Magnoliopsida</taxon>
        <taxon>Liliopsida</taxon>
        <taxon>Poales</taxon>
        <taxon>Poaceae</taxon>
        <taxon>PACMAD clade</taxon>
        <taxon>Arundinoideae</taxon>
        <taxon>Arundineae</taxon>
        <taxon>Arundo</taxon>
    </lineage>
</organism>
<evidence type="ECO:0000313" key="1">
    <source>
        <dbReference type="EMBL" id="JAD21269.1"/>
    </source>
</evidence>
<sequence length="28" mass="3345">MYYLNSDELHAWQLDALLARLTATYQED</sequence>
<reference evidence="1" key="1">
    <citation type="submission" date="2014-09" db="EMBL/GenBank/DDBJ databases">
        <authorList>
            <person name="Magalhaes I.L.F."/>
            <person name="Oliveira U."/>
            <person name="Santos F.R."/>
            <person name="Vidigal T.H.D.A."/>
            <person name="Brescovit A.D."/>
            <person name="Santos A.J."/>
        </authorList>
    </citation>
    <scope>NUCLEOTIDE SEQUENCE</scope>
    <source>
        <tissue evidence="1">Shoot tissue taken approximately 20 cm above the soil surface</tissue>
    </source>
</reference>
<proteinExistence type="predicted"/>
<accession>A0A0A8Y5L1</accession>
<dbReference type="AlphaFoldDB" id="A0A0A8Y5L1"/>
<protein>
    <submittedName>
        <fullName evidence="1">Uncharacterized protein</fullName>
    </submittedName>
</protein>
<reference evidence="1" key="2">
    <citation type="journal article" date="2015" name="Data Brief">
        <title>Shoot transcriptome of the giant reed, Arundo donax.</title>
        <authorList>
            <person name="Barrero R.A."/>
            <person name="Guerrero F.D."/>
            <person name="Moolhuijzen P."/>
            <person name="Goolsby J.A."/>
            <person name="Tidwell J."/>
            <person name="Bellgard S.E."/>
            <person name="Bellgard M.I."/>
        </authorList>
    </citation>
    <scope>NUCLEOTIDE SEQUENCE</scope>
    <source>
        <tissue evidence="1">Shoot tissue taken approximately 20 cm above the soil surface</tissue>
    </source>
</reference>